<dbReference type="InterPro" id="IPR001138">
    <property type="entry name" value="Zn2Cys6_DnaBD"/>
</dbReference>
<sequence>MSAFRDIAPRPQDLPPASAGSNAAKDSARPSRCDGARPTCRSCVERDSRCEYGPPTGPLLVQAQKRKIEELENDKSSLYEVLWYLQTTSPDKATALLQQIRASEGEDLGAILKNFEQSRGADPVAETTVTAQDSPSTESSSSVILAVPELMDHPRLSTVRKGQARVNGAVLVSPSQKNATVDDLQGPLNMFFNCVGALFYIMNRDEVQATMARMTASGNNHTALGDFFSSGSSLQLRTFAAELAGMASIGVVHSQLADPATAPPAELADYFYTVAKHGLDSAILYNPLRAMKVCALVGMYNIVVKATVALAYIELGLSLARNQKLNLKECPPGWSTSSGAQAPVDDIDAPPEDMIRRECVKVSIIKAALLHRLPKKAPVAEAVTLDFRAQLSRFHAQLPEWMTAAELLSGGDGELMAQFRPVIFYVHLFYLSAMMLLSRRLIIAYIPQEAVGRVYLPPEAQRAVEEGYQAAQMNASVMKLMLQEGKVVQVCWLCIYTSFTAGIMIAHKAAQKALHGDPFAKDMELLNKCIAVLDYCALKDALAGKFRTLLTGHLNTLREHNATMDGLCDVSTPTDLPETGYLFTFHSGSTKLHAAARNLLRAIHRPFSGLKNVATQKTLSNRAETTMGTHLEWEYELKACGCTDKQLKDGGCSEPLTGIPEPVDLEFSGGSGAVGTVVGKAILESGGDVLFLDRVAHTSHETEALTHTAKTHNTTFTSQPLDLQSEPSITHALTTAHPHLRHPIRGLVSCAAISGESDAIPYPTAPFRQILDINTTGTFLIARAVAQAMHSAHVSGSIVLFASISGHVANRGINTAAYNASKAGVQQLARSLAAEWGHPLNTFAGSTGTDPEVREEARGVYPPIRVNTVSPGHIDTPLSAAARERGLTEAWCGQNMLGRISVAEEMRAPVLFLLGEGSSYVTGADLRVDGGHCAW</sequence>
<dbReference type="OrthoDB" id="1919336at2759"/>
<evidence type="ECO:0000256" key="3">
    <source>
        <dbReference type="SAM" id="MobiDB-lite"/>
    </source>
</evidence>
<protein>
    <recommendedName>
        <fullName evidence="6">NAD(P)-binding protein</fullName>
    </recommendedName>
</protein>
<evidence type="ECO:0000313" key="4">
    <source>
        <dbReference type="EMBL" id="KAF1835148.1"/>
    </source>
</evidence>
<dbReference type="AlphaFoldDB" id="A0A6A5KCT4"/>
<evidence type="ECO:0000256" key="1">
    <source>
        <dbReference type="ARBA" id="ARBA00022857"/>
    </source>
</evidence>
<dbReference type="CDD" id="cd12148">
    <property type="entry name" value="fungal_TF_MHR"/>
    <property type="match status" value="1"/>
</dbReference>
<reference evidence="4" key="1">
    <citation type="submission" date="2020-01" db="EMBL/GenBank/DDBJ databases">
        <authorList>
            <consortium name="DOE Joint Genome Institute"/>
            <person name="Haridas S."/>
            <person name="Albert R."/>
            <person name="Binder M."/>
            <person name="Bloem J."/>
            <person name="Labutti K."/>
            <person name="Salamov A."/>
            <person name="Andreopoulos B."/>
            <person name="Baker S.E."/>
            <person name="Barry K."/>
            <person name="Bills G."/>
            <person name="Bluhm B.H."/>
            <person name="Cannon C."/>
            <person name="Castanera R."/>
            <person name="Culley D.E."/>
            <person name="Daum C."/>
            <person name="Ezra D."/>
            <person name="Gonzalez J.B."/>
            <person name="Henrissat B."/>
            <person name="Kuo A."/>
            <person name="Liang C."/>
            <person name="Lipzen A."/>
            <person name="Lutzoni F."/>
            <person name="Magnuson J."/>
            <person name="Mondo S."/>
            <person name="Nolan M."/>
            <person name="Ohm R."/>
            <person name="Pangilinan J."/>
            <person name="Park H.-J."/>
            <person name="Ramirez L."/>
            <person name="Alfaro M."/>
            <person name="Sun H."/>
            <person name="Tritt A."/>
            <person name="Yoshinaga Y."/>
            <person name="Zwiers L.-H."/>
            <person name="Turgeon B.G."/>
            <person name="Goodwin S.B."/>
            <person name="Spatafora J.W."/>
            <person name="Crous P.W."/>
            <person name="Grigoriev I.V."/>
        </authorList>
    </citation>
    <scope>NUCLEOTIDE SEQUENCE</scope>
    <source>
        <strain evidence="4">P77</strain>
    </source>
</reference>
<dbReference type="GO" id="GO:0008270">
    <property type="term" value="F:zinc ion binding"/>
    <property type="evidence" value="ECO:0007669"/>
    <property type="project" value="InterPro"/>
</dbReference>
<gene>
    <name evidence="4" type="ORF">BDW02DRAFT_588352</name>
</gene>
<evidence type="ECO:0000256" key="2">
    <source>
        <dbReference type="ARBA" id="ARBA00023242"/>
    </source>
</evidence>
<feature type="region of interest" description="Disordered" evidence="3">
    <location>
        <begin position="1"/>
        <end position="39"/>
    </location>
</feature>
<dbReference type="Gene3D" id="3.40.50.720">
    <property type="entry name" value="NAD(P)-binding Rossmann-like Domain"/>
    <property type="match status" value="1"/>
</dbReference>
<dbReference type="InterPro" id="IPR020904">
    <property type="entry name" value="Sc_DH/Rdtase_CS"/>
</dbReference>
<accession>A0A6A5KCT4</accession>
<dbReference type="Proteomes" id="UP000800040">
    <property type="component" value="Unassembled WGS sequence"/>
</dbReference>
<dbReference type="PANTHER" id="PTHR47256:SF1">
    <property type="entry name" value="ZN(II)2CYS6 TRANSCRIPTION FACTOR (EUROFUNG)"/>
    <property type="match status" value="1"/>
</dbReference>
<keyword evidence="1" id="KW-0521">NADP</keyword>
<dbReference type="Pfam" id="PF00106">
    <property type="entry name" value="adh_short"/>
    <property type="match status" value="1"/>
</dbReference>
<dbReference type="PANTHER" id="PTHR47256">
    <property type="entry name" value="ZN(II)2CYS6 TRANSCRIPTION FACTOR (EUROFUNG)-RELATED"/>
    <property type="match status" value="1"/>
</dbReference>
<evidence type="ECO:0008006" key="6">
    <source>
        <dbReference type="Google" id="ProtNLM"/>
    </source>
</evidence>
<dbReference type="InterPro" id="IPR002347">
    <property type="entry name" value="SDR_fam"/>
</dbReference>
<evidence type="ECO:0000313" key="5">
    <source>
        <dbReference type="Proteomes" id="UP000800040"/>
    </source>
</evidence>
<feature type="compositionally biased region" description="Basic and acidic residues" evidence="3">
    <location>
        <begin position="26"/>
        <end position="35"/>
    </location>
</feature>
<dbReference type="InterPro" id="IPR036291">
    <property type="entry name" value="NAD(P)-bd_dom_sf"/>
</dbReference>
<dbReference type="InterPro" id="IPR053187">
    <property type="entry name" value="Notoamide_regulator"/>
</dbReference>
<dbReference type="EMBL" id="ML975291">
    <property type="protein sequence ID" value="KAF1835148.1"/>
    <property type="molecule type" value="Genomic_DNA"/>
</dbReference>
<dbReference type="CDD" id="cd00067">
    <property type="entry name" value="GAL4"/>
    <property type="match status" value="1"/>
</dbReference>
<organism evidence="4 5">
    <name type="scientific">Decorospora gaudefroyi</name>
    <dbReference type="NCBI Taxonomy" id="184978"/>
    <lineage>
        <taxon>Eukaryota</taxon>
        <taxon>Fungi</taxon>
        <taxon>Dikarya</taxon>
        <taxon>Ascomycota</taxon>
        <taxon>Pezizomycotina</taxon>
        <taxon>Dothideomycetes</taxon>
        <taxon>Pleosporomycetidae</taxon>
        <taxon>Pleosporales</taxon>
        <taxon>Pleosporineae</taxon>
        <taxon>Pleosporaceae</taxon>
        <taxon>Decorospora</taxon>
    </lineage>
</organism>
<dbReference type="InterPro" id="IPR036864">
    <property type="entry name" value="Zn2-C6_fun-type_DNA-bd_sf"/>
</dbReference>
<proteinExistence type="predicted"/>
<name>A0A6A5KCT4_9PLEO</name>
<dbReference type="PRINTS" id="PR00081">
    <property type="entry name" value="GDHRDH"/>
</dbReference>
<dbReference type="GO" id="GO:0000981">
    <property type="term" value="F:DNA-binding transcription factor activity, RNA polymerase II-specific"/>
    <property type="evidence" value="ECO:0007669"/>
    <property type="project" value="InterPro"/>
</dbReference>
<keyword evidence="5" id="KW-1185">Reference proteome</keyword>
<keyword evidence="2" id="KW-0539">Nucleus</keyword>
<dbReference type="SUPFAM" id="SSF51735">
    <property type="entry name" value="NAD(P)-binding Rossmann-fold domains"/>
    <property type="match status" value="1"/>
</dbReference>
<dbReference type="Pfam" id="PF13561">
    <property type="entry name" value="adh_short_C2"/>
    <property type="match status" value="1"/>
</dbReference>
<dbReference type="Gene3D" id="4.10.240.10">
    <property type="entry name" value="Zn(2)-C6 fungal-type DNA-binding domain"/>
    <property type="match status" value="1"/>
</dbReference>
<dbReference type="PROSITE" id="PS00061">
    <property type="entry name" value="ADH_SHORT"/>
    <property type="match status" value="1"/>
</dbReference>